<dbReference type="AlphaFoldDB" id="A0A7W6N7U5"/>
<name>A0A7W6N7U5_9HYPH</name>
<proteinExistence type="predicted"/>
<sequence length="105" mass="12342">MRFSEGDGSQNLGKIREVEHWSVNVSQEDEVTGQSFKGTKHFAVLHVDHWGHRRSRKLKLYFTGRELALVMHQVMNDPAFEKVRKDYFDQCKTYEPGETCSERRP</sequence>
<dbReference type="EMBL" id="JACIDC010000004">
    <property type="protein sequence ID" value="MBB4039931.1"/>
    <property type="molecule type" value="Genomic_DNA"/>
</dbReference>
<organism evidence="1 2">
    <name type="scientific">Microvirga flocculans</name>
    <dbReference type="NCBI Taxonomy" id="217168"/>
    <lineage>
        <taxon>Bacteria</taxon>
        <taxon>Pseudomonadati</taxon>
        <taxon>Pseudomonadota</taxon>
        <taxon>Alphaproteobacteria</taxon>
        <taxon>Hyphomicrobiales</taxon>
        <taxon>Methylobacteriaceae</taxon>
        <taxon>Microvirga</taxon>
    </lineage>
</organism>
<evidence type="ECO:0000313" key="2">
    <source>
        <dbReference type="Proteomes" id="UP000519439"/>
    </source>
</evidence>
<reference evidence="1 2" key="1">
    <citation type="submission" date="2020-08" db="EMBL/GenBank/DDBJ databases">
        <title>Genomic Encyclopedia of Type Strains, Phase IV (KMG-IV): sequencing the most valuable type-strain genomes for metagenomic binning, comparative biology and taxonomic classification.</title>
        <authorList>
            <person name="Goeker M."/>
        </authorList>
    </citation>
    <scope>NUCLEOTIDE SEQUENCE [LARGE SCALE GENOMIC DNA]</scope>
    <source>
        <strain evidence="1 2">DSM 15743</strain>
    </source>
</reference>
<gene>
    <name evidence="1" type="ORF">GGR34_001578</name>
</gene>
<dbReference type="RefSeq" id="WP_027315507.1">
    <property type="nucleotide sequence ID" value="NZ_JACIDC010000004.1"/>
</dbReference>
<comment type="caution">
    <text evidence="1">The sequence shown here is derived from an EMBL/GenBank/DDBJ whole genome shotgun (WGS) entry which is preliminary data.</text>
</comment>
<keyword evidence="2" id="KW-1185">Reference proteome</keyword>
<protein>
    <submittedName>
        <fullName evidence="1">Uncharacterized protein</fullName>
    </submittedName>
</protein>
<dbReference type="Proteomes" id="UP000519439">
    <property type="component" value="Unassembled WGS sequence"/>
</dbReference>
<evidence type="ECO:0000313" key="1">
    <source>
        <dbReference type="EMBL" id="MBB4039931.1"/>
    </source>
</evidence>
<accession>A0A7W6N7U5</accession>